<feature type="region of interest" description="Disordered" evidence="1">
    <location>
        <begin position="539"/>
        <end position="588"/>
    </location>
</feature>
<protein>
    <submittedName>
        <fullName evidence="3">Heterokaryon incompatibility 6-like protein</fullName>
    </submittedName>
</protein>
<evidence type="ECO:0000259" key="2">
    <source>
        <dbReference type="Pfam" id="PF06985"/>
    </source>
</evidence>
<proteinExistence type="predicted"/>
<gene>
    <name evidence="3" type="ORF">PT974_10545</name>
</gene>
<feature type="domain" description="Heterokaryon incompatibility" evidence="2">
    <location>
        <begin position="126"/>
        <end position="273"/>
    </location>
</feature>
<dbReference type="Pfam" id="PF06985">
    <property type="entry name" value="HET"/>
    <property type="match status" value="1"/>
</dbReference>
<dbReference type="InterPro" id="IPR010730">
    <property type="entry name" value="HET"/>
</dbReference>
<sequence>MSNFRIDDVFHAGPLGLLRVQDKNFEPAQTGQELSGYFSAEKIRLWASTKTVLTPPPTDNHKGLYRRMVDPYEIRVLELKPGSADEELRASLHHCSVEFDTSNKSVDGTIWRHATSAQNPEQPIWYTALSYTWGEPIFSGNVVCDGHNKAITASLEAFLKRFRSKDHSITLWIDQICINQDDNKEKEKQIPLMGRIYAHALSTIIWLGEAGTVSDAAIKLLEDATFRLSIGDAVFGPEDFERIYLPAAGSGIWAELWDLLSRPWFRRVWIVQELIVSRDVWVACGDSTMRWDLLSCACNNMVQAGVSSWLHDRFAGSRNTEWDDVCRWIEELAALKTRFETLNVFNNLLVLLVGNRDSKCFDLRDKIYGLLGMCSDLERRAVKVRYDDGYKASQLYHDVTTYLLTDDRESIQQMLYAVDHDSHDAPSWVPDWSQPRQTVSLGYKTSTRNVYTASGLTKSHLRLDPNRLDELHMRGIYFDTITETGDIFTNPDLSYVSPTTENRDLISCADFVANLGSYPSGCTIFDALWKTLVAGRDDTGYSECPPPSPKSSVSSSTNPLAAHPLYEDKPTHSARSAQGVGANSDSPA</sequence>
<accession>A0ABR0SA62</accession>
<organism evidence="3 4">
    <name type="scientific">Cladobotryum mycophilum</name>
    <dbReference type="NCBI Taxonomy" id="491253"/>
    <lineage>
        <taxon>Eukaryota</taxon>
        <taxon>Fungi</taxon>
        <taxon>Dikarya</taxon>
        <taxon>Ascomycota</taxon>
        <taxon>Pezizomycotina</taxon>
        <taxon>Sordariomycetes</taxon>
        <taxon>Hypocreomycetidae</taxon>
        <taxon>Hypocreales</taxon>
        <taxon>Hypocreaceae</taxon>
        <taxon>Cladobotryum</taxon>
    </lineage>
</organism>
<dbReference type="PANTHER" id="PTHR24148">
    <property type="entry name" value="ANKYRIN REPEAT DOMAIN-CONTAINING PROTEIN 39 HOMOLOG-RELATED"/>
    <property type="match status" value="1"/>
</dbReference>
<dbReference type="Proteomes" id="UP001338125">
    <property type="component" value="Unassembled WGS sequence"/>
</dbReference>
<dbReference type="PANTHER" id="PTHR24148:SF80">
    <property type="entry name" value="HETEROKARYON INCOMPATIBILITY DOMAIN-CONTAINING PROTEIN"/>
    <property type="match status" value="1"/>
</dbReference>
<evidence type="ECO:0000313" key="3">
    <source>
        <dbReference type="EMBL" id="KAK5989047.1"/>
    </source>
</evidence>
<keyword evidence="4" id="KW-1185">Reference proteome</keyword>
<feature type="compositionally biased region" description="Low complexity" evidence="1">
    <location>
        <begin position="550"/>
        <end position="559"/>
    </location>
</feature>
<evidence type="ECO:0000256" key="1">
    <source>
        <dbReference type="SAM" id="MobiDB-lite"/>
    </source>
</evidence>
<name>A0ABR0SA62_9HYPO</name>
<comment type="caution">
    <text evidence="3">The sequence shown here is derived from an EMBL/GenBank/DDBJ whole genome shotgun (WGS) entry which is preliminary data.</text>
</comment>
<reference evidence="3 4" key="1">
    <citation type="submission" date="2024-01" db="EMBL/GenBank/DDBJ databases">
        <title>Complete genome of Cladobotryum mycophilum ATHUM6906.</title>
        <authorList>
            <person name="Christinaki A.C."/>
            <person name="Myridakis A.I."/>
            <person name="Kouvelis V.N."/>
        </authorList>
    </citation>
    <scope>NUCLEOTIDE SEQUENCE [LARGE SCALE GENOMIC DNA]</scope>
    <source>
        <strain evidence="3 4">ATHUM6906</strain>
    </source>
</reference>
<feature type="compositionally biased region" description="Polar residues" evidence="1">
    <location>
        <begin position="573"/>
        <end position="588"/>
    </location>
</feature>
<dbReference type="InterPro" id="IPR052895">
    <property type="entry name" value="HetReg/Transcr_Mod"/>
</dbReference>
<dbReference type="EMBL" id="JAVFKD010000015">
    <property type="protein sequence ID" value="KAK5989047.1"/>
    <property type="molecule type" value="Genomic_DNA"/>
</dbReference>
<evidence type="ECO:0000313" key="4">
    <source>
        <dbReference type="Proteomes" id="UP001338125"/>
    </source>
</evidence>